<sequence length="88" mass="9165">MGASRISQVILVSLIVALVARTHGQTCPNQLGTLNVCAPFVVPGSTDATPSSECCLALQSVDRDCLCNTVRIATTLPTQCNFPVTCGN</sequence>
<accession>A0A251SM98</accession>
<dbReference type="OrthoDB" id="1873458at2759"/>
<feature type="domain" description="Bifunctional inhibitor/plant lipid transfer protein/seed storage helical" evidence="5">
    <location>
        <begin position="27"/>
        <end position="86"/>
    </location>
</feature>
<reference evidence="7" key="2">
    <citation type="submission" date="2017-02" db="EMBL/GenBank/DDBJ databases">
        <title>Sunflower complete genome.</title>
        <authorList>
            <person name="Langlade N."/>
            <person name="Munos S."/>
        </authorList>
    </citation>
    <scope>NUCLEOTIDE SEQUENCE [LARGE SCALE GENOMIC DNA]</scope>
    <source>
        <tissue evidence="7">Leaves</tissue>
    </source>
</reference>
<comment type="subcellular location">
    <subcellularLocation>
        <location evidence="1">Secreted</location>
    </subcellularLocation>
</comment>
<dbReference type="Proteomes" id="UP000215914">
    <property type="component" value="Chromosome 14"/>
</dbReference>
<dbReference type="EMBL" id="CM007903">
    <property type="protein sequence ID" value="OTF99949.1"/>
    <property type="molecule type" value="Genomic_DNA"/>
</dbReference>
<dbReference type="AlphaFoldDB" id="A0A251SM98"/>
<comment type="similarity">
    <text evidence="3">Belongs to the A9/FIL1 family.</text>
</comment>
<dbReference type="OMA" id="LCNTFRI"/>
<dbReference type="PANTHER" id="PTHR35501">
    <property type="entry name" value="PROTEIN YY1"/>
    <property type="match status" value="1"/>
</dbReference>
<feature type="chain" id="PRO_5041060415" evidence="4">
    <location>
        <begin position="25"/>
        <end position="88"/>
    </location>
</feature>
<organism evidence="7 8">
    <name type="scientific">Helianthus annuus</name>
    <name type="common">Common sunflower</name>
    <dbReference type="NCBI Taxonomy" id="4232"/>
    <lineage>
        <taxon>Eukaryota</taxon>
        <taxon>Viridiplantae</taxon>
        <taxon>Streptophyta</taxon>
        <taxon>Embryophyta</taxon>
        <taxon>Tracheophyta</taxon>
        <taxon>Spermatophyta</taxon>
        <taxon>Magnoliopsida</taxon>
        <taxon>eudicotyledons</taxon>
        <taxon>Gunneridae</taxon>
        <taxon>Pentapetalae</taxon>
        <taxon>asterids</taxon>
        <taxon>campanulids</taxon>
        <taxon>Asterales</taxon>
        <taxon>Asteraceae</taxon>
        <taxon>Asteroideae</taxon>
        <taxon>Heliantheae alliance</taxon>
        <taxon>Heliantheae</taxon>
        <taxon>Helianthus</taxon>
    </lineage>
</organism>
<dbReference type="SMART" id="SM00499">
    <property type="entry name" value="AAI"/>
    <property type="match status" value="1"/>
</dbReference>
<evidence type="ECO:0000256" key="2">
    <source>
        <dbReference type="ARBA" id="ARBA00022525"/>
    </source>
</evidence>
<dbReference type="EMBL" id="MNCJ02000329">
    <property type="protein sequence ID" value="KAF5771342.1"/>
    <property type="molecule type" value="Genomic_DNA"/>
</dbReference>
<evidence type="ECO:0000256" key="3">
    <source>
        <dbReference type="ARBA" id="ARBA00038300"/>
    </source>
</evidence>
<dbReference type="SUPFAM" id="SSF47699">
    <property type="entry name" value="Bifunctional inhibitor/lipid-transfer protein/seed storage 2S albumin"/>
    <property type="match status" value="1"/>
</dbReference>
<dbReference type="PANTHER" id="PTHR35501:SF3">
    <property type="entry name" value="PROTEIN YY1"/>
    <property type="match status" value="1"/>
</dbReference>
<keyword evidence="2" id="KW-0964">Secreted</keyword>
<reference evidence="6 8" key="1">
    <citation type="journal article" date="2017" name="Nature">
        <title>The sunflower genome provides insights into oil metabolism, flowering and Asterid evolution.</title>
        <authorList>
            <person name="Badouin H."/>
            <person name="Gouzy J."/>
            <person name="Grassa C.J."/>
            <person name="Murat F."/>
            <person name="Staton S.E."/>
            <person name="Cottret L."/>
            <person name="Lelandais-Briere C."/>
            <person name="Owens G.L."/>
            <person name="Carrere S."/>
            <person name="Mayjonade B."/>
            <person name="Legrand L."/>
            <person name="Gill N."/>
            <person name="Kane N.C."/>
            <person name="Bowers J.E."/>
            <person name="Hubner S."/>
            <person name="Bellec A."/>
            <person name="Berard A."/>
            <person name="Berges H."/>
            <person name="Blanchet N."/>
            <person name="Boniface M.C."/>
            <person name="Brunel D."/>
            <person name="Catrice O."/>
            <person name="Chaidir N."/>
            <person name="Claudel C."/>
            <person name="Donnadieu C."/>
            <person name="Faraut T."/>
            <person name="Fievet G."/>
            <person name="Helmstetter N."/>
            <person name="King M."/>
            <person name="Knapp S.J."/>
            <person name="Lai Z."/>
            <person name="Le Paslier M.C."/>
            <person name="Lippi Y."/>
            <person name="Lorenzon L."/>
            <person name="Mandel J.R."/>
            <person name="Marage G."/>
            <person name="Marchand G."/>
            <person name="Marquand E."/>
            <person name="Bret-Mestries E."/>
            <person name="Morien E."/>
            <person name="Nambeesan S."/>
            <person name="Nguyen T."/>
            <person name="Pegot-Espagnet P."/>
            <person name="Pouilly N."/>
            <person name="Raftis F."/>
            <person name="Sallet E."/>
            <person name="Schiex T."/>
            <person name="Thomas J."/>
            <person name="Vandecasteele C."/>
            <person name="Vares D."/>
            <person name="Vear F."/>
            <person name="Vautrin S."/>
            <person name="Crespi M."/>
            <person name="Mangin B."/>
            <person name="Burke J.M."/>
            <person name="Salse J."/>
            <person name="Munos S."/>
            <person name="Vincourt P."/>
            <person name="Rieseberg L.H."/>
            <person name="Langlade N.B."/>
        </authorList>
    </citation>
    <scope>NUCLEOTIDE SEQUENCE [LARGE SCALE GENOMIC DNA]</scope>
    <source>
        <strain evidence="8">cv. SF193</strain>
        <tissue evidence="6">Leaves</tissue>
    </source>
</reference>
<dbReference type="Gramene" id="mRNA:HanXRQr2_Chr14g0669501">
    <property type="protein sequence ID" value="mRNA:HanXRQr2_Chr14g0669501"/>
    <property type="gene ID" value="HanXRQr2_Chr14g0669501"/>
</dbReference>
<feature type="signal peptide" evidence="4">
    <location>
        <begin position="1"/>
        <end position="24"/>
    </location>
</feature>
<keyword evidence="8" id="KW-1185">Reference proteome</keyword>
<dbReference type="Gene3D" id="1.10.110.10">
    <property type="entry name" value="Plant lipid-transfer and hydrophobic proteins"/>
    <property type="match status" value="1"/>
</dbReference>
<dbReference type="InParanoid" id="A0A251SM98"/>
<evidence type="ECO:0000256" key="4">
    <source>
        <dbReference type="SAM" id="SignalP"/>
    </source>
</evidence>
<evidence type="ECO:0000259" key="5">
    <source>
        <dbReference type="SMART" id="SM00499"/>
    </source>
</evidence>
<evidence type="ECO:0000313" key="6">
    <source>
        <dbReference type="EMBL" id="KAF5771342.1"/>
    </source>
</evidence>
<name>A0A251SM98_HELAN</name>
<dbReference type="Pfam" id="PF14368">
    <property type="entry name" value="LTP_2"/>
    <property type="match status" value="1"/>
</dbReference>
<evidence type="ECO:0000256" key="1">
    <source>
        <dbReference type="ARBA" id="ARBA00004613"/>
    </source>
</evidence>
<dbReference type="STRING" id="4232.A0A251SM98"/>
<gene>
    <name evidence="7" type="primary">FIL1</name>
    <name evidence="7" type="ORF">HannXRQ_Chr14g0462161</name>
    <name evidence="6" type="ORF">HanXRQr2_Chr14g0669501</name>
</gene>
<reference evidence="6" key="3">
    <citation type="submission" date="2020-06" db="EMBL/GenBank/DDBJ databases">
        <title>Helianthus annuus Genome sequencing and assembly Release 2.</title>
        <authorList>
            <person name="Gouzy J."/>
            <person name="Langlade N."/>
            <person name="Munos S."/>
        </authorList>
    </citation>
    <scope>NUCLEOTIDE SEQUENCE</scope>
    <source>
        <tissue evidence="6">Leaves</tissue>
    </source>
</reference>
<protein>
    <submittedName>
        <fullName evidence="6">Bifunctional inhibitor/plant lipid transfer protein/seed storage helical</fullName>
    </submittedName>
    <submittedName>
        <fullName evidence="7">Putative stamen-specific protein FIL1</fullName>
    </submittedName>
</protein>
<proteinExistence type="inferred from homology"/>
<keyword evidence="4" id="KW-0732">Signal</keyword>
<evidence type="ECO:0000313" key="7">
    <source>
        <dbReference type="EMBL" id="OTF99949.1"/>
    </source>
</evidence>
<dbReference type="InterPro" id="IPR036312">
    <property type="entry name" value="Bifun_inhib/LTP/seed_sf"/>
</dbReference>
<evidence type="ECO:0000313" key="8">
    <source>
        <dbReference type="Proteomes" id="UP000215914"/>
    </source>
</evidence>
<dbReference type="GO" id="GO:0005576">
    <property type="term" value="C:extracellular region"/>
    <property type="evidence" value="ECO:0007669"/>
    <property type="project" value="UniProtKB-SubCell"/>
</dbReference>
<dbReference type="InterPro" id="IPR016140">
    <property type="entry name" value="Bifunc_inhib/LTP/seed_store"/>
</dbReference>